<comment type="caution">
    <text evidence="1">The sequence shown here is derived from an EMBL/GenBank/DDBJ whole genome shotgun (WGS) entry which is preliminary data.</text>
</comment>
<proteinExistence type="predicted"/>
<reference evidence="1" key="1">
    <citation type="submission" date="2024-02" db="EMBL/GenBank/DDBJ databases">
        <title>Metagenome Assembled Genome of Zalaria obscura JY119.</title>
        <authorList>
            <person name="Vighnesh L."/>
            <person name="Jagadeeshwari U."/>
            <person name="Venkata Ramana C."/>
            <person name="Sasikala C."/>
        </authorList>
    </citation>
    <scope>NUCLEOTIDE SEQUENCE</scope>
    <source>
        <strain evidence="1">JY119</strain>
    </source>
</reference>
<evidence type="ECO:0000313" key="1">
    <source>
        <dbReference type="EMBL" id="KAK8202181.1"/>
    </source>
</evidence>
<protein>
    <submittedName>
        <fullName evidence="1">Uncharacterized protein</fullName>
    </submittedName>
</protein>
<gene>
    <name evidence="1" type="ORF">M8818_005707</name>
</gene>
<dbReference type="Proteomes" id="UP001320706">
    <property type="component" value="Unassembled WGS sequence"/>
</dbReference>
<name>A0ACC3S9B7_9PEZI</name>
<sequence>MATMANPTNGALEVTSSNSEDPFVSAPTHGHPAPHRYASFDNNLFSLYSGNSPSQAKRALEAHLKDTERRIQEASKLGSSLLHQRKELSARLKEVEQHKDENEIGPELRQKLAELEKEYTEVGRESARAFLPKSRIALIGESEASVLSGDSRASPSKVSAPSSRKQRNQPQNRVHDIEFATEISTSLLAQVRQLQGVLVEKDDALKQTTSEKAQLEMDYAAIRQRLRQMDDNEQKYKDENWNLETQLQEITASLREASDREHRLNTSIKSSLAEKDAFQRELEDLRQSHERLVEDHDLIKKQHESELYGLRRDIAGNDSEREAMQKRIEELTAQNTELAKAVSYRWNQGNQQSSKDLGSDLEDDQAGRTTPEHSPPPSPTKGTPRHGMLESETLKSSLTHAHRMIQNLKNNIHREKTEKIELKRMLQDARDELEARRSNSGMDAALAKKRRTEPDNVKFRKPLRPDQLGANRQSREDIIMDDEDWEDHDGERSPSRRAARHVSGTMPGAFAVSGAEETETTDAFETANERDDTTTETEAFQTGAEDLEEGNSEDDLTETETGALRSSTVRSARQSSVPVSRAGDRTSYMSTASTSADETDDLRTPIQAQMPKYKLKNGRARRSVRNSELFGTPVSNASHSPAVSFSSSTHSTPVPAGQSLGDELDGLSDDEDASVADETPSRMSVESGRSSPESVRQRYVSGSTVTGAIPVLTPRPQMVDSGMMTEPWEPESTSVVSSATGAIGGALSGAAGYLLGRVSSNKDAEAAPDASEERAVAEDEGRAEEIDEPKALLEPQIETPKKEAVERSVASPKRGGLQQLTEIVAQQTEPLSPPRPSTAQRPAQFTSIVSQQTEPLSPARPRTAQKPALVAMSPYTHVETTPLAGVSRRDVTPTAAVNYQDLLAKANTVSPTPPVAQSSVPQPAVTVPLAMSSITSQEFEPSLDVVEDQAVMPPRRSSRRVGTLFEIHDPDEDPYNLASQGKPRQDSEVLPPTNGLRSRKSVDTERSVHEPTMYGGAKGTNLEEPTLVFGDETDEETSAPVEKRAGARMPFAEVSNNTSQGQPAMSRTKSMDEGTQTAVTSDEIENLIKQKSKASVAVGADSGTQYSPRRSHDSSVFGEGAYIKTPRRPSSSNSVRKAATSPPPLPPDVHQKIAMAAQKAPGATAATPATQPGSMGPPALPASAYKNAPVLRPRTPSINAPQSPVARGGTTPRPHAGPSRTETRSPVSRRTSVSSFASELDERFNITRQGLMLPSDIEPATDPRMIQAITQTMIGEYLWKYTRKTGSSQTSSTRHRRFFWVHPYTRTLYWSEQDPSTAGQKQLKAKSVQIESVRVISDDNSYPPGLHRKSIVVVTPGREVVFTAPTGQRHETWFNALSYLLLRTAPEKEADRQRVVDETAELTAADVDEFNPQLGYGRSMSRNTGRSRLSLSSYNSRTTRTSSPQRPHRNEVPSLAARQSNAAQRGTVTKTATTNSQQQQQQQQQQQHLQPSTPQRNASVNQGSLSGRLSSLGGMVRGSFSIRSRTSMSQRREGGDRIYDASVVADSAEDLRQVIEQQEREADRLENVRACCDGEFYCSSCAGVGREGLISGNRQA</sequence>
<dbReference type="EMBL" id="JAMKPW020000033">
    <property type="protein sequence ID" value="KAK8202181.1"/>
    <property type="molecule type" value="Genomic_DNA"/>
</dbReference>
<keyword evidence="2" id="KW-1185">Reference proteome</keyword>
<evidence type="ECO:0000313" key="2">
    <source>
        <dbReference type="Proteomes" id="UP001320706"/>
    </source>
</evidence>
<accession>A0ACC3S9B7</accession>
<organism evidence="1 2">
    <name type="scientific">Zalaria obscura</name>
    <dbReference type="NCBI Taxonomy" id="2024903"/>
    <lineage>
        <taxon>Eukaryota</taxon>
        <taxon>Fungi</taxon>
        <taxon>Dikarya</taxon>
        <taxon>Ascomycota</taxon>
        <taxon>Pezizomycotina</taxon>
        <taxon>Dothideomycetes</taxon>
        <taxon>Dothideomycetidae</taxon>
        <taxon>Dothideales</taxon>
        <taxon>Zalariaceae</taxon>
        <taxon>Zalaria</taxon>
    </lineage>
</organism>